<reference evidence="1 2" key="1">
    <citation type="submission" date="2016-02" db="EMBL/GenBank/DDBJ databases">
        <authorList>
            <consortium name="Pathogen Informatics"/>
        </authorList>
    </citation>
    <scope>NUCLEOTIDE SEQUENCE [LARGE SCALE GENOMIC DNA]</scope>
    <source>
        <strain evidence="1 2">LSS54</strain>
    </source>
</reference>
<evidence type="ECO:0000313" key="1">
    <source>
        <dbReference type="EMBL" id="CYU92748.1"/>
    </source>
</evidence>
<gene>
    <name evidence="1" type="ORF">ERS132416_01105</name>
</gene>
<evidence type="ECO:0000313" key="2">
    <source>
        <dbReference type="Proteomes" id="UP000073494"/>
    </source>
</evidence>
<name>A0A0Z8G5W5_STRSU</name>
<dbReference type="AlphaFoldDB" id="A0A0Z8G5W5"/>
<proteinExistence type="predicted"/>
<accession>A0A0Z8G5W5</accession>
<sequence length="75" mass="8798">MSIYEEVEQYQSMNFADCYRDEYRVSEFHDLTLQEKHDLYCMANHAMEQGKSLIDAIAQVFVMGRIAGIRAERSN</sequence>
<dbReference type="RefSeq" id="WP_044775294.1">
    <property type="nucleotide sequence ID" value="NZ_CEFG01000167.1"/>
</dbReference>
<dbReference type="Proteomes" id="UP000073494">
    <property type="component" value="Unassembled WGS sequence"/>
</dbReference>
<organism evidence="1 2">
    <name type="scientific">Streptococcus suis</name>
    <dbReference type="NCBI Taxonomy" id="1307"/>
    <lineage>
        <taxon>Bacteria</taxon>
        <taxon>Bacillati</taxon>
        <taxon>Bacillota</taxon>
        <taxon>Bacilli</taxon>
        <taxon>Lactobacillales</taxon>
        <taxon>Streptococcaceae</taxon>
        <taxon>Streptococcus</taxon>
    </lineage>
</organism>
<protein>
    <submittedName>
        <fullName evidence="1">Uncharacterized protein</fullName>
    </submittedName>
</protein>
<dbReference type="EMBL" id="FIHD01000017">
    <property type="protein sequence ID" value="CYU92748.1"/>
    <property type="molecule type" value="Genomic_DNA"/>
</dbReference>